<dbReference type="AlphaFoldDB" id="U3AWM2"/>
<proteinExistence type="predicted"/>
<accession>U3AWM2</accession>
<dbReference type="InterPro" id="IPR011604">
    <property type="entry name" value="PDDEXK-like_dom_sf"/>
</dbReference>
<dbReference type="RefSeq" id="WP_021700144.1">
    <property type="nucleotide sequence ID" value="NZ_BATI01000009.1"/>
</dbReference>
<comment type="caution">
    <text evidence="2">The sequence shown here is derived from an EMBL/GenBank/DDBJ whole genome shotgun (WGS) entry which is preliminary data.</text>
</comment>
<dbReference type="eggNOG" id="COG2887">
    <property type="taxonomic scope" value="Bacteria"/>
</dbReference>
<dbReference type="OrthoDB" id="5457189at2"/>
<gene>
    <name evidence="2" type="ORF">PA6_009_00600</name>
</gene>
<name>U3AWM2_AQUA1</name>
<keyword evidence="3" id="KW-1185">Reference proteome</keyword>
<dbReference type="Gene3D" id="3.90.320.10">
    <property type="match status" value="1"/>
</dbReference>
<dbReference type="Proteomes" id="UP000016560">
    <property type="component" value="Unassembled WGS sequence"/>
</dbReference>
<evidence type="ECO:0000313" key="2">
    <source>
        <dbReference type="EMBL" id="GAD62054.1"/>
    </source>
</evidence>
<protein>
    <recommendedName>
        <fullName evidence="1">PD-(D/E)XK endonuclease-like domain-containing protein</fullName>
    </recommendedName>
</protein>
<reference evidence="2" key="1">
    <citation type="submission" date="2024-09" db="EMBL/GenBank/DDBJ databases">
        <title>Whole genome shotgun sequence of Pseudomonas alcaligenes NBRC 14159.</title>
        <authorList>
            <person name="Yoshida I."/>
            <person name="Hosoyama A."/>
            <person name="Tsuchikane K."/>
            <person name="Noguchi M."/>
            <person name="Hirakata S."/>
            <person name="Ando Y."/>
            <person name="Ohji S."/>
            <person name="Yamazoe A."/>
            <person name="Yamazaki S."/>
            <person name="Fujita N."/>
        </authorList>
    </citation>
    <scope>NUCLEOTIDE SEQUENCE</scope>
    <source>
        <strain evidence="2">NBRC 14159</strain>
    </source>
</reference>
<evidence type="ECO:0000313" key="3">
    <source>
        <dbReference type="Proteomes" id="UP000016560"/>
    </source>
</evidence>
<sequence length="269" mass="29027">MNTITTVRASSWGSLFDCAYRWEGVHLLGIKSPSSPRALLGTAIHAGTAVFDSARIAGQDVSPDDAADVLVQTLRHPDFDVDWRGADISLREAEATGLALHIRYCTEISPRYEFVAVEMETAPLEINCGGGQIVRLTGTLDRARIRRYGEGVGIADVKTGTAAVTTEGVAKTKGHKPQIGTYELLYEHTTGQRCTAPAEIIGLKTKGKAEAATGEIIGARELMVGSEDFPGLIQFAADMFRSGHFPPNAQSTLCSARYCPRWATCPYHD</sequence>
<dbReference type="Pfam" id="PF12705">
    <property type="entry name" value="PDDEXK_1"/>
    <property type="match status" value="1"/>
</dbReference>
<dbReference type="InterPro" id="IPR038726">
    <property type="entry name" value="PDDEXK_AddAB-type"/>
</dbReference>
<dbReference type="EMBL" id="BATI01000009">
    <property type="protein sequence ID" value="GAD62054.1"/>
    <property type="molecule type" value="Genomic_DNA"/>
</dbReference>
<evidence type="ECO:0000259" key="1">
    <source>
        <dbReference type="Pfam" id="PF12705"/>
    </source>
</evidence>
<organism evidence="2 3">
    <name type="scientific">Aquipseudomonas alcaligenes (strain ATCC 14909 / DSM 50342 / CCUG 1425 / JCM 20561 / NBRC 14159 / NCIMB 9945 / NCTC 10367 / 1577)</name>
    <name type="common">Pseudomonas alcaligenes</name>
    <dbReference type="NCBI Taxonomy" id="1215092"/>
    <lineage>
        <taxon>Bacteria</taxon>
        <taxon>Pseudomonadati</taxon>
        <taxon>Pseudomonadota</taxon>
        <taxon>Gammaproteobacteria</taxon>
        <taxon>Pseudomonadales</taxon>
        <taxon>Pseudomonadaceae</taxon>
        <taxon>Aquipseudomonas</taxon>
    </lineage>
</organism>
<feature type="domain" description="PD-(D/E)XK endonuclease-like" evidence="1">
    <location>
        <begin position="15"/>
        <end position="266"/>
    </location>
</feature>